<dbReference type="Proteomes" id="UP001180020">
    <property type="component" value="Unassembled WGS sequence"/>
</dbReference>
<dbReference type="AlphaFoldDB" id="A0AAV9F1B5"/>
<dbReference type="PANTHER" id="PTHR34466">
    <property type="entry name" value="OS11G0129800 PROTEIN"/>
    <property type="match status" value="1"/>
</dbReference>
<proteinExistence type="predicted"/>
<evidence type="ECO:0000256" key="1">
    <source>
        <dbReference type="SAM" id="MobiDB-lite"/>
    </source>
</evidence>
<feature type="region of interest" description="Disordered" evidence="1">
    <location>
        <begin position="280"/>
        <end position="328"/>
    </location>
</feature>
<feature type="compositionally biased region" description="Low complexity" evidence="1">
    <location>
        <begin position="314"/>
        <end position="328"/>
    </location>
</feature>
<reference evidence="2" key="2">
    <citation type="submission" date="2023-06" db="EMBL/GenBank/DDBJ databases">
        <authorList>
            <person name="Ma L."/>
            <person name="Liu K.-W."/>
            <person name="Li Z."/>
            <person name="Hsiao Y.-Y."/>
            <person name="Qi Y."/>
            <person name="Fu T."/>
            <person name="Tang G."/>
            <person name="Zhang D."/>
            <person name="Sun W.-H."/>
            <person name="Liu D.-K."/>
            <person name="Li Y."/>
            <person name="Chen G.-Z."/>
            <person name="Liu X.-D."/>
            <person name="Liao X.-Y."/>
            <person name="Jiang Y.-T."/>
            <person name="Yu X."/>
            <person name="Hao Y."/>
            <person name="Huang J."/>
            <person name="Zhao X.-W."/>
            <person name="Ke S."/>
            <person name="Chen Y.-Y."/>
            <person name="Wu W.-L."/>
            <person name="Hsu J.-L."/>
            <person name="Lin Y.-F."/>
            <person name="Huang M.-D."/>
            <person name="Li C.-Y."/>
            <person name="Huang L."/>
            <person name="Wang Z.-W."/>
            <person name="Zhao X."/>
            <person name="Zhong W.-Y."/>
            <person name="Peng D.-H."/>
            <person name="Ahmad S."/>
            <person name="Lan S."/>
            <person name="Zhang J.-S."/>
            <person name="Tsai W.-C."/>
            <person name="Van De Peer Y."/>
            <person name="Liu Z.-J."/>
        </authorList>
    </citation>
    <scope>NUCLEOTIDE SEQUENCE</scope>
    <source>
        <strain evidence="2">CP</strain>
        <tissue evidence="2">Leaves</tissue>
    </source>
</reference>
<comment type="caution">
    <text evidence="2">The sequence shown here is derived from an EMBL/GenBank/DDBJ whole genome shotgun (WGS) entry which is preliminary data.</text>
</comment>
<organism evidence="2 3">
    <name type="scientific">Acorus calamus</name>
    <name type="common">Sweet flag</name>
    <dbReference type="NCBI Taxonomy" id="4465"/>
    <lineage>
        <taxon>Eukaryota</taxon>
        <taxon>Viridiplantae</taxon>
        <taxon>Streptophyta</taxon>
        <taxon>Embryophyta</taxon>
        <taxon>Tracheophyta</taxon>
        <taxon>Spermatophyta</taxon>
        <taxon>Magnoliopsida</taxon>
        <taxon>Liliopsida</taxon>
        <taxon>Acoraceae</taxon>
        <taxon>Acorus</taxon>
    </lineage>
</organism>
<name>A0AAV9F1B5_ACOCL</name>
<dbReference type="EMBL" id="JAUJYO010000004">
    <property type="protein sequence ID" value="KAK1318705.1"/>
    <property type="molecule type" value="Genomic_DNA"/>
</dbReference>
<keyword evidence="3" id="KW-1185">Reference proteome</keyword>
<feature type="compositionally biased region" description="Polar residues" evidence="1">
    <location>
        <begin position="1"/>
        <end position="27"/>
    </location>
</feature>
<reference evidence="2" key="1">
    <citation type="journal article" date="2023" name="Nat. Commun.">
        <title>Diploid and tetraploid genomes of Acorus and the evolution of monocots.</title>
        <authorList>
            <person name="Ma L."/>
            <person name="Liu K.W."/>
            <person name="Li Z."/>
            <person name="Hsiao Y.Y."/>
            <person name="Qi Y."/>
            <person name="Fu T."/>
            <person name="Tang G.D."/>
            <person name="Zhang D."/>
            <person name="Sun W.H."/>
            <person name="Liu D.K."/>
            <person name="Li Y."/>
            <person name="Chen G.Z."/>
            <person name="Liu X.D."/>
            <person name="Liao X.Y."/>
            <person name="Jiang Y.T."/>
            <person name="Yu X."/>
            <person name="Hao Y."/>
            <person name="Huang J."/>
            <person name="Zhao X.W."/>
            <person name="Ke S."/>
            <person name="Chen Y.Y."/>
            <person name="Wu W.L."/>
            <person name="Hsu J.L."/>
            <person name="Lin Y.F."/>
            <person name="Huang M.D."/>
            <person name="Li C.Y."/>
            <person name="Huang L."/>
            <person name="Wang Z.W."/>
            <person name="Zhao X."/>
            <person name="Zhong W.Y."/>
            <person name="Peng D.H."/>
            <person name="Ahmad S."/>
            <person name="Lan S."/>
            <person name="Zhang J.S."/>
            <person name="Tsai W.C."/>
            <person name="Van de Peer Y."/>
            <person name="Liu Z.J."/>
        </authorList>
    </citation>
    <scope>NUCLEOTIDE SEQUENCE</scope>
    <source>
        <strain evidence="2">CP</strain>
    </source>
</reference>
<protein>
    <submittedName>
        <fullName evidence="2">Uncharacterized protein</fullName>
    </submittedName>
</protein>
<evidence type="ECO:0000313" key="2">
    <source>
        <dbReference type="EMBL" id="KAK1318705.1"/>
    </source>
</evidence>
<feature type="region of interest" description="Disordered" evidence="1">
    <location>
        <begin position="1"/>
        <end position="146"/>
    </location>
</feature>
<gene>
    <name evidence="2" type="ORF">QJS10_CPB04g00581</name>
</gene>
<evidence type="ECO:0000313" key="3">
    <source>
        <dbReference type="Proteomes" id="UP001180020"/>
    </source>
</evidence>
<dbReference type="PANTHER" id="PTHR34466:SF3">
    <property type="entry name" value="OS11G0129800 PROTEIN"/>
    <property type="match status" value="1"/>
</dbReference>
<sequence>MAVSAFKSTSKRGNFATPATGSSSTKETNTEDPKKKSQHRRRSRSVSAASRTHFDSSSSRVPLNISEFSDKRDNPLFSSSSPSPPGGCKSEKSIGFGEFDRGSRQKPTGADVSDGRRGRVASRNSGSGGGIKFSGRSLSRVDTGRHRQSFLNSESEIEDGNVLGLTRRNKMLDYKLGRWICGFFSEMEEQTIEHFLSERRKIHDSDDANHRKNSAVDNLANITDARPEFVDPDAIEFISDVQSEYAAKFEQSQDRARKLRADLAVEEQREQELSRILKQMLPDPRNSESQKPHIKRKDLDNQSQYSLSHESYDASASTKSSTIKKLIK</sequence>
<accession>A0AAV9F1B5</accession>